<evidence type="ECO:0000313" key="5">
    <source>
        <dbReference type="Proteomes" id="UP000053342"/>
    </source>
</evidence>
<dbReference type="STRING" id="215243.A0A0D2BLU7"/>
<dbReference type="HOGENOM" id="CLU_103836_0_0_1"/>
<dbReference type="GeneID" id="27361456"/>
<evidence type="ECO:0000313" key="4">
    <source>
        <dbReference type="EMBL" id="KIW38417.1"/>
    </source>
</evidence>
<evidence type="ECO:0000256" key="2">
    <source>
        <dbReference type="RuleBase" id="RU003616"/>
    </source>
</evidence>
<dbReference type="InterPro" id="IPR002068">
    <property type="entry name" value="A-crystallin/Hsp20_dom"/>
</dbReference>
<dbReference type="Pfam" id="PF00011">
    <property type="entry name" value="HSP20"/>
    <property type="match status" value="1"/>
</dbReference>
<dbReference type="CDD" id="cd06464">
    <property type="entry name" value="ACD_sHsps-like"/>
    <property type="match status" value="1"/>
</dbReference>
<dbReference type="EMBL" id="KN847341">
    <property type="protein sequence ID" value="KIW38417.1"/>
    <property type="molecule type" value="Genomic_DNA"/>
</dbReference>
<dbReference type="Gene3D" id="2.60.40.790">
    <property type="match status" value="1"/>
</dbReference>
<dbReference type="OrthoDB" id="1431247at2759"/>
<dbReference type="PROSITE" id="PS01031">
    <property type="entry name" value="SHSP"/>
    <property type="match status" value="1"/>
</dbReference>
<organism evidence="4 5">
    <name type="scientific">Exophiala oligosperma</name>
    <dbReference type="NCBI Taxonomy" id="215243"/>
    <lineage>
        <taxon>Eukaryota</taxon>
        <taxon>Fungi</taxon>
        <taxon>Dikarya</taxon>
        <taxon>Ascomycota</taxon>
        <taxon>Pezizomycotina</taxon>
        <taxon>Eurotiomycetes</taxon>
        <taxon>Chaetothyriomycetidae</taxon>
        <taxon>Chaetothyriales</taxon>
        <taxon>Herpotrichiellaceae</taxon>
        <taxon>Exophiala</taxon>
    </lineage>
</organism>
<protein>
    <recommendedName>
        <fullName evidence="3">SHSP domain-containing protein</fullName>
    </recommendedName>
</protein>
<dbReference type="InterPro" id="IPR008978">
    <property type="entry name" value="HSP20-like_chaperone"/>
</dbReference>
<feature type="domain" description="SHSP" evidence="3">
    <location>
        <begin position="57"/>
        <end position="171"/>
    </location>
</feature>
<dbReference type="RefSeq" id="XP_016258633.1">
    <property type="nucleotide sequence ID" value="XM_016410826.1"/>
</dbReference>
<comment type="similarity">
    <text evidence="1 2">Belongs to the small heat shock protein (HSP20) family.</text>
</comment>
<dbReference type="Proteomes" id="UP000053342">
    <property type="component" value="Unassembled WGS sequence"/>
</dbReference>
<name>A0A0D2BLU7_9EURO</name>
<gene>
    <name evidence="4" type="ORF">PV06_09382</name>
</gene>
<sequence>MATLDCLRHPHHISLIDRHSLRAKLQHLGDEYYNVDALPSHQGILSPKFDVFEIDTSGQSSSSSGNVVPQTVTGWLLVGELPGVRVENIKIEWIDESIIFIRGKIPSATSQIMTSLQGFNGIQAAQLKPLHRDRQEGSFERSVTFPMKVQTQTLEMAVKDGVLLVKVLRAE</sequence>
<keyword evidence="5" id="KW-1185">Reference proteome</keyword>
<evidence type="ECO:0000259" key="3">
    <source>
        <dbReference type="PROSITE" id="PS01031"/>
    </source>
</evidence>
<dbReference type="AlphaFoldDB" id="A0A0D2BLU7"/>
<reference evidence="4 5" key="1">
    <citation type="submission" date="2015-01" db="EMBL/GenBank/DDBJ databases">
        <title>The Genome Sequence of Exophiala oligosperma CBS72588.</title>
        <authorList>
            <consortium name="The Broad Institute Genomics Platform"/>
            <person name="Cuomo C."/>
            <person name="de Hoog S."/>
            <person name="Gorbushina A."/>
            <person name="Stielow B."/>
            <person name="Teixiera M."/>
            <person name="Abouelleil A."/>
            <person name="Chapman S.B."/>
            <person name="Priest M."/>
            <person name="Young S.K."/>
            <person name="Wortman J."/>
            <person name="Nusbaum C."/>
            <person name="Birren B."/>
        </authorList>
    </citation>
    <scope>NUCLEOTIDE SEQUENCE [LARGE SCALE GENOMIC DNA]</scope>
    <source>
        <strain evidence="4 5">CBS 72588</strain>
    </source>
</reference>
<accession>A0A0D2BLU7</accession>
<evidence type="ECO:0000256" key="1">
    <source>
        <dbReference type="PROSITE-ProRule" id="PRU00285"/>
    </source>
</evidence>
<dbReference type="VEuPathDB" id="FungiDB:PV06_09382"/>
<proteinExistence type="inferred from homology"/>
<dbReference type="SUPFAM" id="SSF49764">
    <property type="entry name" value="HSP20-like chaperones"/>
    <property type="match status" value="1"/>
</dbReference>